<feature type="region of interest" description="Disordered" evidence="1">
    <location>
        <begin position="208"/>
        <end position="300"/>
    </location>
</feature>
<dbReference type="RefSeq" id="WP_213529317.1">
    <property type="nucleotide sequence ID" value="NZ_BOVJ01000106.1"/>
</dbReference>
<evidence type="ECO:0000256" key="2">
    <source>
        <dbReference type="SAM" id="SignalP"/>
    </source>
</evidence>
<dbReference type="PANTHER" id="PTHR37507">
    <property type="entry name" value="SPORULATION PROTEIN YDCC"/>
    <property type="match status" value="1"/>
</dbReference>
<dbReference type="InterPro" id="IPR052944">
    <property type="entry name" value="Sporulation_related"/>
</dbReference>
<gene>
    <name evidence="3" type="ORF">PACILC2_33500</name>
</gene>
<feature type="chain" id="PRO_5045833172" description="DUF4367 domain-containing protein" evidence="2">
    <location>
        <begin position="24"/>
        <end position="416"/>
    </location>
</feature>
<dbReference type="Gene3D" id="2.50.20.10">
    <property type="entry name" value="Lipoprotein localisation LolA/LolB/LppX"/>
    <property type="match status" value="1"/>
</dbReference>
<comment type="caution">
    <text evidence="3">The sequence shown here is derived from an EMBL/GenBank/DDBJ whole genome shotgun (WGS) entry which is preliminary data.</text>
</comment>
<dbReference type="InterPro" id="IPR004564">
    <property type="entry name" value="OM_lipoprot_carrier_LolA-like"/>
</dbReference>
<evidence type="ECO:0000313" key="4">
    <source>
        <dbReference type="Proteomes" id="UP000680304"/>
    </source>
</evidence>
<feature type="signal peptide" evidence="2">
    <location>
        <begin position="1"/>
        <end position="23"/>
    </location>
</feature>
<evidence type="ECO:0008006" key="5">
    <source>
        <dbReference type="Google" id="ProtNLM"/>
    </source>
</evidence>
<accession>A0ABQ4N9C6</accession>
<feature type="compositionally biased region" description="Acidic residues" evidence="1">
    <location>
        <begin position="281"/>
        <end position="293"/>
    </location>
</feature>
<evidence type="ECO:0000313" key="3">
    <source>
        <dbReference type="EMBL" id="GIQ64782.1"/>
    </source>
</evidence>
<proteinExistence type="predicted"/>
<protein>
    <recommendedName>
        <fullName evidence="5">DUF4367 domain-containing protein</fullName>
    </recommendedName>
</protein>
<name>A0ABQ4N9C6_9BACL</name>
<dbReference type="SUPFAM" id="SSF89392">
    <property type="entry name" value="Prokaryotic lipoproteins and lipoprotein localization factors"/>
    <property type="match status" value="1"/>
</dbReference>
<dbReference type="PANTHER" id="PTHR37507:SF2">
    <property type="entry name" value="SPORULATION PROTEIN YDCC"/>
    <property type="match status" value="1"/>
</dbReference>
<dbReference type="EMBL" id="BOVJ01000106">
    <property type="protein sequence ID" value="GIQ64782.1"/>
    <property type="molecule type" value="Genomic_DNA"/>
</dbReference>
<feature type="compositionally biased region" description="Basic and acidic residues" evidence="1">
    <location>
        <begin position="225"/>
        <end position="236"/>
    </location>
</feature>
<dbReference type="CDD" id="cd16325">
    <property type="entry name" value="LolA"/>
    <property type="match status" value="1"/>
</dbReference>
<dbReference type="PROSITE" id="PS51257">
    <property type="entry name" value="PROKAR_LIPOPROTEIN"/>
    <property type="match status" value="1"/>
</dbReference>
<keyword evidence="4" id="KW-1185">Reference proteome</keyword>
<sequence length="416" mass="44915">MRRITWIAAIVACLSMLLASCGAKDADSIVKELDKVVGGMESYKGSGTMTLHTGQEPLEYKVEVWYQKPQYYRIALTNAKKDITQIVLRNDEGVFVLTPKLNKVFRFQSDWPQNQGQVYLYQTLVRSIVLDNSRQFAVDDNAYVFDVMASYQNGSLARQKIWLDKKDYAPRQVEVSDSNATVMVQVKFDSFEFDTQFDKSAFDTQTNLNAGTAGADGSNASGEGGKPETEAPDAKSGEAATTPETGGEDVAAPGPKSGADGEAGTSEGQDAQTGSEAGTSGEEESESDAEIGSDPDAGASADVAPEFVASEPTYLPEGVSHIDSIDIVFGGNAGVMHRYGGTYNYTLIQTQPKDVAASFVPGFMIDLGFTMGSISGEEPMTLTWTYDGMEYRLTSSDLTEEEMIKIAQSVQNEATK</sequence>
<evidence type="ECO:0000256" key="1">
    <source>
        <dbReference type="SAM" id="MobiDB-lite"/>
    </source>
</evidence>
<reference evidence="3 4" key="1">
    <citation type="submission" date="2021-04" db="EMBL/GenBank/DDBJ databases">
        <title>Draft genome sequence of Paenibacillus cisolokensis, LC2-13A.</title>
        <authorList>
            <person name="Uke A."/>
            <person name="Chhe C."/>
            <person name="Baramee S."/>
            <person name="Kosugi A."/>
        </authorList>
    </citation>
    <scope>NUCLEOTIDE SEQUENCE [LARGE SCALE GENOMIC DNA]</scope>
    <source>
        <strain evidence="3 4">LC2-13A</strain>
    </source>
</reference>
<dbReference type="Proteomes" id="UP000680304">
    <property type="component" value="Unassembled WGS sequence"/>
</dbReference>
<keyword evidence="2" id="KW-0732">Signal</keyword>
<dbReference type="InterPro" id="IPR029046">
    <property type="entry name" value="LolA/LolB/LppX"/>
</dbReference>
<organism evidence="3 4">
    <name type="scientific">Paenibacillus cisolokensis</name>
    <dbReference type="NCBI Taxonomy" id="1658519"/>
    <lineage>
        <taxon>Bacteria</taxon>
        <taxon>Bacillati</taxon>
        <taxon>Bacillota</taxon>
        <taxon>Bacilli</taxon>
        <taxon>Bacillales</taxon>
        <taxon>Paenibacillaceae</taxon>
        <taxon>Paenibacillus</taxon>
    </lineage>
</organism>